<sequence length="314" mass="33922">MENQIVLEGVTITSPSSTHKYQVFISCPSAAAHVKASWSSFVPPVPTIPLQLHSNFWCEDSADTSKSSCMAYHVYPFTSGTVHVSDRCEDHVLCGSVDAPHCSVGGSGGVLFVSCASSIISTQLVVKVTSFDMCSSDSGKGGCVFVSDITRTDRKPVLGRRCYTLVNTIQLSHAAYVSCQFLSSCRLSRIRWTRCVGCGRSDLPCGTLEHSLTHLSTHSTNIVTIASSASLDFELETTRSSLELSGKGEIKQNAKVEDGGLITASGNSFTLNNLHLSTELASAPSMILIVVRGMWIPEGLWEQLVTHKFRVDQH</sequence>
<evidence type="ECO:0000313" key="2">
    <source>
        <dbReference type="Proteomes" id="UP001281761"/>
    </source>
</evidence>
<name>A0ABQ9WRQ1_9EUKA</name>
<proteinExistence type="predicted"/>
<reference evidence="1 2" key="1">
    <citation type="journal article" date="2022" name="bioRxiv">
        <title>Genomics of Preaxostyla Flagellates Illuminates Evolutionary Transitions and the Path Towards Mitochondrial Loss.</title>
        <authorList>
            <person name="Novak L.V.F."/>
            <person name="Treitli S.C."/>
            <person name="Pyrih J."/>
            <person name="Halakuc P."/>
            <person name="Pipaliya S.V."/>
            <person name="Vacek V."/>
            <person name="Brzon O."/>
            <person name="Soukal P."/>
            <person name="Eme L."/>
            <person name="Dacks J.B."/>
            <person name="Karnkowska A."/>
            <person name="Elias M."/>
            <person name="Hampl V."/>
        </authorList>
    </citation>
    <scope>NUCLEOTIDE SEQUENCE [LARGE SCALE GENOMIC DNA]</scope>
    <source>
        <strain evidence="1">NAU3</strain>
        <tissue evidence="1">Gut</tissue>
    </source>
</reference>
<protein>
    <submittedName>
        <fullName evidence="1">Uncharacterized protein</fullName>
    </submittedName>
</protein>
<organism evidence="1 2">
    <name type="scientific">Blattamonas nauphoetae</name>
    <dbReference type="NCBI Taxonomy" id="2049346"/>
    <lineage>
        <taxon>Eukaryota</taxon>
        <taxon>Metamonada</taxon>
        <taxon>Preaxostyla</taxon>
        <taxon>Oxymonadida</taxon>
        <taxon>Blattamonas</taxon>
    </lineage>
</organism>
<comment type="caution">
    <text evidence="1">The sequence shown here is derived from an EMBL/GenBank/DDBJ whole genome shotgun (WGS) entry which is preliminary data.</text>
</comment>
<keyword evidence="2" id="KW-1185">Reference proteome</keyword>
<evidence type="ECO:0000313" key="1">
    <source>
        <dbReference type="EMBL" id="KAK2942150.1"/>
    </source>
</evidence>
<gene>
    <name evidence="1" type="ORF">BLNAU_22946</name>
</gene>
<accession>A0ABQ9WRQ1</accession>
<dbReference type="EMBL" id="JARBJD010000430">
    <property type="protein sequence ID" value="KAK2942150.1"/>
    <property type="molecule type" value="Genomic_DNA"/>
</dbReference>
<dbReference type="Proteomes" id="UP001281761">
    <property type="component" value="Unassembled WGS sequence"/>
</dbReference>